<evidence type="ECO:0000313" key="6">
    <source>
        <dbReference type="EMBL" id="AQQ08399.1"/>
    </source>
</evidence>
<dbReference type="SUPFAM" id="SSF53649">
    <property type="entry name" value="Alkaline phosphatase-like"/>
    <property type="match status" value="1"/>
</dbReference>
<protein>
    <submittedName>
        <fullName evidence="6">Arylsulfatase</fullName>
        <ecNumber evidence="6">3.1.6.1</ecNumber>
    </submittedName>
</protein>
<dbReference type="GO" id="GO:0046872">
    <property type="term" value="F:metal ion binding"/>
    <property type="evidence" value="ECO:0007669"/>
    <property type="project" value="UniProtKB-KW"/>
</dbReference>
<dbReference type="OrthoDB" id="9783154at2"/>
<dbReference type="AlphaFoldDB" id="A0A1Q2HLF0"/>
<organism evidence="6 7">
    <name type="scientific">Sedimentisphaera cyanobacteriorum</name>
    <dbReference type="NCBI Taxonomy" id="1940790"/>
    <lineage>
        <taxon>Bacteria</taxon>
        <taxon>Pseudomonadati</taxon>
        <taxon>Planctomycetota</taxon>
        <taxon>Phycisphaerae</taxon>
        <taxon>Sedimentisphaerales</taxon>
        <taxon>Sedimentisphaeraceae</taxon>
        <taxon>Sedimentisphaera</taxon>
    </lineage>
</organism>
<gene>
    <name evidence="6" type="primary">atsA_3</name>
    <name evidence="6" type="ORF">L21SP3_00175</name>
</gene>
<comment type="similarity">
    <text evidence="1">Belongs to the sulfatase family.</text>
</comment>
<keyword evidence="3 6" id="KW-0378">Hydrolase</keyword>
<evidence type="ECO:0000256" key="4">
    <source>
        <dbReference type="ARBA" id="ARBA00022837"/>
    </source>
</evidence>
<name>A0A1Q2HLF0_9BACT</name>
<dbReference type="PROSITE" id="PS00523">
    <property type="entry name" value="SULFATASE_1"/>
    <property type="match status" value="1"/>
</dbReference>
<reference evidence="7" key="1">
    <citation type="submission" date="2017-02" db="EMBL/GenBank/DDBJ databases">
        <title>Comparative genomics and description of representatives of a novel lineage of planctomycetes thriving in anoxic sediments.</title>
        <authorList>
            <person name="Spring S."/>
            <person name="Bunk B."/>
            <person name="Sproer C."/>
            <person name="Klenk H.-P."/>
        </authorList>
    </citation>
    <scope>NUCLEOTIDE SEQUENCE [LARGE SCALE GENOMIC DNA]</scope>
    <source>
        <strain evidence="7">L21-RPul-D3</strain>
    </source>
</reference>
<dbReference type="InterPro" id="IPR050738">
    <property type="entry name" value="Sulfatase"/>
</dbReference>
<dbReference type="PANTHER" id="PTHR42693">
    <property type="entry name" value="ARYLSULFATASE FAMILY MEMBER"/>
    <property type="match status" value="1"/>
</dbReference>
<evidence type="ECO:0000256" key="2">
    <source>
        <dbReference type="ARBA" id="ARBA00022723"/>
    </source>
</evidence>
<dbReference type="InterPro" id="IPR024607">
    <property type="entry name" value="Sulfatase_CS"/>
</dbReference>
<keyword evidence="7" id="KW-1185">Reference proteome</keyword>
<dbReference type="Gene3D" id="3.40.720.10">
    <property type="entry name" value="Alkaline Phosphatase, subunit A"/>
    <property type="match status" value="1"/>
</dbReference>
<dbReference type="KEGG" id="pbu:L21SP3_00175"/>
<dbReference type="EMBL" id="CP019633">
    <property type="protein sequence ID" value="AQQ08399.1"/>
    <property type="molecule type" value="Genomic_DNA"/>
</dbReference>
<keyword evidence="2" id="KW-0479">Metal-binding</keyword>
<dbReference type="PANTHER" id="PTHR42693:SF33">
    <property type="entry name" value="ARYLSULFATASE"/>
    <property type="match status" value="1"/>
</dbReference>
<feature type="domain" description="Sulfatase N-terminal" evidence="5">
    <location>
        <begin position="32"/>
        <end position="363"/>
    </location>
</feature>
<dbReference type="PROSITE" id="PS51318">
    <property type="entry name" value="TAT"/>
    <property type="match status" value="1"/>
</dbReference>
<dbReference type="EC" id="3.1.6.1" evidence="6"/>
<dbReference type="Proteomes" id="UP000188273">
    <property type="component" value="Chromosome"/>
</dbReference>
<sequence length="476" mass="53668">MIKRRDFLKKSILAGAAAAAAPMSFALKEKKPNILFVFIDDMGFADPSCFGNYKIKTPNIDRLASEGTKLTNFYVNSPICSPSRVAVMTGQYPQRWKIHSYLNSRKINKKRSMANYLTAKAPVTAGELKRAGYKTAHFGKWHVGGGRDVDDAPLPQKYGFDESLVSFEGLGERLLFEDHGLSRQSAKLGGKTTEIPKHNTTENYVNRSLKFMEESVEADRPFYIELFPNDVHDWHLPKEGEAEKMKSVTQNPWQQAFFAVLKEMDKQLGRAFDKVKQLGIEDNTLIVFTSDNGPTDWRRYYRDGWNPPGSTGEFYGRKWSLYEGGIRMPFIAKWQGKIPAGTINSEAICAGIDLSPTFLNITGAKASSEKDGQDMMPALLGKKFQRKKPICWQYGKPFATLMPGNKEFISPSFAVRDGKWKLLINPDGSDTELFDLQSDIKETTNLAAQKPEKVKQLKAELKRWAEEVGIDEAVKF</sequence>
<keyword evidence="4" id="KW-0106">Calcium</keyword>
<dbReference type="RefSeq" id="WP_077538647.1">
    <property type="nucleotide sequence ID" value="NZ_CP019633.1"/>
</dbReference>
<dbReference type="Pfam" id="PF00884">
    <property type="entry name" value="Sulfatase"/>
    <property type="match status" value="1"/>
</dbReference>
<evidence type="ECO:0000313" key="7">
    <source>
        <dbReference type="Proteomes" id="UP000188273"/>
    </source>
</evidence>
<evidence type="ECO:0000259" key="5">
    <source>
        <dbReference type="Pfam" id="PF00884"/>
    </source>
</evidence>
<dbReference type="InterPro" id="IPR017850">
    <property type="entry name" value="Alkaline_phosphatase_core_sf"/>
</dbReference>
<dbReference type="InterPro" id="IPR000917">
    <property type="entry name" value="Sulfatase_N"/>
</dbReference>
<evidence type="ECO:0000256" key="3">
    <source>
        <dbReference type="ARBA" id="ARBA00022801"/>
    </source>
</evidence>
<accession>A0A1Q2HLF0</accession>
<proteinExistence type="inferred from homology"/>
<dbReference type="InterPro" id="IPR006311">
    <property type="entry name" value="TAT_signal"/>
</dbReference>
<evidence type="ECO:0000256" key="1">
    <source>
        <dbReference type="ARBA" id="ARBA00008779"/>
    </source>
</evidence>
<dbReference type="GO" id="GO:0004065">
    <property type="term" value="F:arylsulfatase activity"/>
    <property type="evidence" value="ECO:0007669"/>
    <property type="project" value="UniProtKB-EC"/>
</dbReference>
<dbReference type="Gene3D" id="3.30.1120.10">
    <property type="match status" value="1"/>
</dbReference>